<comment type="caution">
    <text evidence="1">The sequence shown here is derived from an EMBL/GenBank/DDBJ whole genome shotgun (WGS) entry which is preliminary data.</text>
</comment>
<keyword evidence="2" id="KW-1185">Reference proteome</keyword>
<evidence type="ECO:0000313" key="1">
    <source>
        <dbReference type="EMBL" id="KRL54803.1"/>
    </source>
</evidence>
<gene>
    <name evidence="1" type="ORF">FC70_GL001605</name>
</gene>
<reference evidence="1 2" key="1">
    <citation type="journal article" date="2015" name="Genome Announc.">
        <title>Expanding the biotechnology potential of lactobacilli through comparative genomics of 213 strains and associated genera.</title>
        <authorList>
            <person name="Sun Z."/>
            <person name="Harris H.M."/>
            <person name="McCann A."/>
            <person name="Guo C."/>
            <person name="Argimon S."/>
            <person name="Zhang W."/>
            <person name="Yang X."/>
            <person name="Jeffery I.B."/>
            <person name="Cooney J.C."/>
            <person name="Kagawa T.F."/>
            <person name="Liu W."/>
            <person name="Song Y."/>
            <person name="Salvetti E."/>
            <person name="Wrobel A."/>
            <person name="Rasinkangas P."/>
            <person name="Parkhill J."/>
            <person name="Rea M.C."/>
            <person name="O'Sullivan O."/>
            <person name="Ritari J."/>
            <person name="Douillard F.P."/>
            <person name="Paul Ross R."/>
            <person name="Yang R."/>
            <person name="Briner A.E."/>
            <person name="Felis G.E."/>
            <person name="de Vos W.M."/>
            <person name="Barrangou R."/>
            <person name="Klaenhammer T.R."/>
            <person name="Caufield P.W."/>
            <person name="Cui Y."/>
            <person name="Zhang H."/>
            <person name="O'Toole P.W."/>
        </authorList>
    </citation>
    <scope>NUCLEOTIDE SEQUENCE [LARGE SCALE GENOMIC DNA]</scope>
    <source>
        <strain evidence="1 2">DSM 15707</strain>
    </source>
</reference>
<dbReference type="OrthoDB" id="3171075at2"/>
<dbReference type="STRING" id="1423778.FC70_GL001605"/>
<dbReference type="GO" id="GO:0009295">
    <property type="term" value="C:nucleoid"/>
    <property type="evidence" value="ECO:0007669"/>
    <property type="project" value="InterPro"/>
</dbReference>
<protein>
    <recommendedName>
        <fullName evidence="3">Nucleoid-associated protein</fullName>
    </recommendedName>
</protein>
<sequence length="334" mass="37677">MDVYLKQAIMHVIDRGFGDPVFSQTNLDLTNINIREYLTKKIEKLVSAQSKTGMLVEGSKMAQLIKIAPDDFEKVSKEIVEQWFSIYKQSEDAPSADVFVILYEDDAQAYIAMLKVDYHQGFTHLIGDQDGKLSNELIIHQSILSGKTTKADEGFSVQVAELTYQLMEKKYTFSGDKMEYLSTKVIESAPMPSLEQNVKTVKKIAEKVAKQYDVPKFEVVNQVKEAVQESIDQEQAIDTDVIAKHIFKDNVSAQVEFNDTIAQEVESPKMPVSKAVQEIATKKYGKQKLKLSNGIELTVPLDVYQNPDLIEFQNHPDGTISVMIKNVEKVISKL</sequence>
<dbReference type="RefSeq" id="WP_057890517.1">
    <property type="nucleotide sequence ID" value="NZ_AZFE01000032.1"/>
</dbReference>
<dbReference type="PATRIC" id="fig|1423778.4.peg.1643"/>
<dbReference type="InterPro" id="IPR007358">
    <property type="entry name" value="Nucleoid_associated_NdpA"/>
</dbReference>
<name>A0A0R1RMN1_9LACO</name>
<proteinExistence type="predicted"/>
<dbReference type="KEGG" id="lol:LACOL_0974"/>
<dbReference type="AlphaFoldDB" id="A0A0R1RMN1"/>
<evidence type="ECO:0000313" key="2">
    <source>
        <dbReference type="Proteomes" id="UP000051697"/>
    </source>
</evidence>
<evidence type="ECO:0008006" key="3">
    <source>
        <dbReference type="Google" id="ProtNLM"/>
    </source>
</evidence>
<dbReference type="Pfam" id="PF04245">
    <property type="entry name" value="NA37"/>
    <property type="match status" value="1"/>
</dbReference>
<dbReference type="EMBL" id="AZFE01000032">
    <property type="protein sequence ID" value="KRL54803.1"/>
    <property type="molecule type" value="Genomic_DNA"/>
</dbReference>
<organism evidence="1 2">
    <name type="scientific">Paucilactobacillus oligofermentans DSM 15707 = LMG 22743</name>
    <dbReference type="NCBI Taxonomy" id="1423778"/>
    <lineage>
        <taxon>Bacteria</taxon>
        <taxon>Bacillati</taxon>
        <taxon>Bacillota</taxon>
        <taxon>Bacilli</taxon>
        <taxon>Lactobacillales</taxon>
        <taxon>Lactobacillaceae</taxon>
        <taxon>Paucilactobacillus</taxon>
    </lineage>
</organism>
<dbReference type="Proteomes" id="UP000051697">
    <property type="component" value="Unassembled WGS sequence"/>
</dbReference>
<accession>A0A0R1RMN1</accession>